<protein>
    <submittedName>
        <fullName evidence="1">Uncharacterized protein</fullName>
    </submittedName>
</protein>
<accession>A0A3B1BIS4</accession>
<name>A0A3B1BIS4_9ZZZZ</name>
<evidence type="ECO:0000313" key="1">
    <source>
        <dbReference type="EMBL" id="VAX17899.1"/>
    </source>
</evidence>
<reference evidence="1" key="1">
    <citation type="submission" date="2018-06" db="EMBL/GenBank/DDBJ databases">
        <authorList>
            <person name="Zhirakovskaya E."/>
        </authorList>
    </citation>
    <scope>NUCLEOTIDE SEQUENCE</scope>
</reference>
<proteinExistence type="predicted"/>
<organism evidence="1">
    <name type="scientific">hydrothermal vent metagenome</name>
    <dbReference type="NCBI Taxonomy" id="652676"/>
    <lineage>
        <taxon>unclassified sequences</taxon>
        <taxon>metagenomes</taxon>
        <taxon>ecological metagenomes</taxon>
    </lineage>
</organism>
<dbReference type="EMBL" id="UOGE01000028">
    <property type="protein sequence ID" value="VAX17899.1"/>
    <property type="molecule type" value="Genomic_DNA"/>
</dbReference>
<sequence>MKFLAGMLYLLILVVQTGRTLLHISLSAFAFGNQLPRRLDSRTIFGKIAALYSLIKSFFYLDSYSAKVAEAKVIKANRTRLLMKVFMTTCSASIHAWYSTDTPT</sequence>
<gene>
    <name evidence="1" type="ORF">MNBD_NITROSPINAE02-617</name>
</gene>
<dbReference type="AlphaFoldDB" id="A0A3B1BIS4"/>